<evidence type="ECO:0000313" key="7">
    <source>
        <dbReference type="EMBL" id="AOM65741.1"/>
    </source>
</evidence>
<dbReference type="GO" id="GO:1990904">
    <property type="term" value="C:ribonucleoprotein complex"/>
    <property type="evidence" value="ECO:0007669"/>
    <property type="project" value="UniProtKB-KW"/>
</dbReference>
<name>A0A1C9CBH9_9FLOR</name>
<sequence>MPRICQKTKKRANNSYTVSHSHKRTKRLQNVNLQKKKIWCIQAGKYKKLLVSTKGIKTLLKKK</sequence>
<dbReference type="Pfam" id="PF00830">
    <property type="entry name" value="Ribosomal_L28"/>
    <property type="match status" value="1"/>
</dbReference>
<dbReference type="GeneID" id="29072977"/>
<organism evidence="7">
    <name type="scientific">Apophlaea sinclairii</name>
    <dbReference type="NCBI Taxonomy" id="212746"/>
    <lineage>
        <taxon>Eukaryota</taxon>
        <taxon>Rhodophyta</taxon>
        <taxon>Florideophyceae</taxon>
        <taxon>Hildenbrandiophycidae</taxon>
        <taxon>Hildenbrandiales</taxon>
        <taxon>Hildenbrandiaceae</taxon>
        <taxon>Apophlaea</taxon>
    </lineage>
</organism>
<evidence type="ECO:0000256" key="2">
    <source>
        <dbReference type="ARBA" id="ARBA00022980"/>
    </source>
</evidence>
<keyword evidence="2 7" id="KW-0689">Ribosomal protein</keyword>
<feature type="compositionally biased region" description="Basic residues" evidence="6">
    <location>
        <begin position="1"/>
        <end position="12"/>
    </location>
</feature>
<proteinExistence type="inferred from homology"/>
<reference evidence="7" key="1">
    <citation type="journal article" date="2016" name="BMC Biol.">
        <title>Parallel evolution of highly conserved plastid genome architecture in red seaweeds and seed plants.</title>
        <authorList>
            <person name="Lee J."/>
            <person name="Cho C.H."/>
            <person name="Park S.I."/>
            <person name="Choi J.W."/>
            <person name="Song H.S."/>
            <person name="West J.A."/>
            <person name="Bhattacharya D."/>
            <person name="Yoon H.S."/>
        </authorList>
    </citation>
    <scope>NUCLEOTIDE SEQUENCE</scope>
</reference>
<dbReference type="PANTHER" id="PTHR39080">
    <property type="entry name" value="50S RIBOSOMAL PROTEIN L28"/>
    <property type="match status" value="1"/>
</dbReference>
<dbReference type="AlphaFoldDB" id="A0A1C9CBH9"/>
<dbReference type="PANTHER" id="PTHR39080:SF1">
    <property type="entry name" value="LARGE RIBOSOMAL SUBUNIT PROTEIN BL28A"/>
    <property type="match status" value="1"/>
</dbReference>
<comment type="similarity">
    <text evidence="1">Belongs to the bacterial ribosomal protein bL28 family.</text>
</comment>
<dbReference type="SUPFAM" id="SSF143800">
    <property type="entry name" value="L28p-like"/>
    <property type="match status" value="1"/>
</dbReference>
<dbReference type="GO" id="GO:0005840">
    <property type="term" value="C:ribosome"/>
    <property type="evidence" value="ECO:0007669"/>
    <property type="project" value="UniProtKB-KW"/>
</dbReference>
<keyword evidence="7" id="KW-0934">Plastid</keyword>
<dbReference type="GO" id="GO:0003735">
    <property type="term" value="F:structural constituent of ribosome"/>
    <property type="evidence" value="ECO:0007669"/>
    <property type="project" value="InterPro"/>
</dbReference>
<protein>
    <recommendedName>
        <fullName evidence="4">Large ribosomal subunit protein bL28c</fullName>
    </recommendedName>
    <alternativeName>
        <fullName evidence="5">50S ribosomal protein L28, chloroplastic</fullName>
    </alternativeName>
</protein>
<dbReference type="InterPro" id="IPR050096">
    <property type="entry name" value="Bacterial_rp_bL28"/>
</dbReference>
<evidence type="ECO:0000256" key="5">
    <source>
        <dbReference type="ARBA" id="ARBA00035447"/>
    </source>
</evidence>
<dbReference type="EMBL" id="KX284716">
    <property type="protein sequence ID" value="AOM65741.1"/>
    <property type="molecule type" value="Genomic_DNA"/>
</dbReference>
<dbReference type="NCBIfam" id="TIGR00009">
    <property type="entry name" value="L28"/>
    <property type="match status" value="1"/>
</dbReference>
<feature type="region of interest" description="Disordered" evidence="6">
    <location>
        <begin position="1"/>
        <end position="27"/>
    </location>
</feature>
<evidence type="ECO:0000256" key="6">
    <source>
        <dbReference type="SAM" id="MobiDB-lite"/>
    </source>
</evidence>
<dbReference type="GO" id="GO:0006412">
    <property type="term" value="P:translation"/>
    <property type="evidence" value="ECO:0007669"/>
    <property type="project" value="InterPro"/>
</dbReference>
<dbReference type="HAMAP" id="MF_00373">
    <property type="entry name" value="Ribosomal_bL28"/>
    <property type="match status" value="1"/>
</dbReference>
<evidence type="ECO:0000256" key="1">
    <source>
        <dbReference type="ARBA" id="ARBA00008760"/>
    </source>
</evidence>
<keyword evidence="3" id="KW-0687">Ribonucleoprotein</keyword>
<evidence type="ECO:0000256" key="4">
    <source>
        <dbReference type="ARBA" id="ARBA00035265"/>
    </source>
</evidence>
<evidence type="ECO:0000256" key="3">
    <source>
        <dbReference type="ARBA" id="ARBA00023274"/>
    </source>
</evidence>
<dbReference type="InterPro" id="IPR001383">
    <property type="entry name" value="Ribosomal_bL28_bact-type"/>
</dbReference>
<dbReference type="Gene3D" id="2.30.170.40">
    <property type="entry name" value="Ribosomal protein L28/L24"/>
    <property type="match status" value="1"/>
</dbReference>
<dbReference type="InterPro" id="IPR026569">
    <property type="entry name" value="Ribosomal_bL28"/>
</dbReference>
<dbReference type="RefSeq" id="YP_009296601.1">
    <property type="nucleotide sequence ID" value="NC_031172.1"/>
</dbReference>
<gene>
    <name evidence="7" type="primary">rpl28</name>
    <name evidence="7" type="ORF">Apop_051</name>
</gene>
<accession>A0A1C9CBH9</accession>
<geneLocation type="plastid" evidence="7"/>
<dbReference type="InterPro" id="IPR034704">
    <property type="entry name" value="Ribosomal_bL28/bL31-like_sf"/>
</dbReference>
<dbReference type="InterPro" id="IPR037147">
    <property type="entry name" value="Ribosomal_bL28_sf"/>
</dbReference>